<dbReference type="PANTHER" id="PTHR30195">
    <property type="entry name" value="TYPE I SITE-SPECIFIC DEOXYRIBONUCLEASE PROTEIN SUBUNIT M AND R"/>
    <property type="match status" value="1"/>
</dbReference>
<keyword evidence="8 11" id="KW-0378">Hydrolase</keyword>
<dbReference type="AlphaFoldDB" id="A0A949X5J0"/>
<dbReference type="GO" id="GO:0005524">
    <property type="term" value="F:ATP binding"/>
    <property type="evidence" value="ECO:0007669"/>
    <property type="project" value="UniProtKB-KW"/>
</dbReference>
<dbReference type="InterPro" id="IPR007409">
    <property type="entry name" value="Restrct_endonuc_type1_HsdR_N"/>
</dbReference>
<evidence type="ECO:0000256" key="8">
    <source>
        <dbReference type="ARBA" id="ARBA00022801"/>
    </source>
</evidence>
<dbReference type="Pfam" id="PF22679">
    <property type="entry name" value="T1R_D3-like"/>
    <property type="match status" value="1"/>
</dbReference>
<keyword evidence="5 11" id="KW-0547">Nucleotide-binding</keyword>
<proteinExistence type="inferred from homology"/>
<evidence type="ECO:0000256" key="2">
    <source>
        <dbReference type="ARBA" id="ARBA00008598"/>
    </source>
</evidence>
<dbReference type="PROSITE" id="PS51192">
    <property type="entry name" value="HELICASE_ATP_BIND_1"/>
    <property type="match status" value="1"/>
</dbReference>
<comment type="subunit">
    <text evidence="3 11">The type I restriction/modification system is composed of three polypeptides R, M and S.</text>
</comment>
<dbReference type="CDD" id="cd22332">
    <property type="entry name" value="HsdR_N"/>
    <property type="match status" value="1"/>
</dbReference>
<evidence type="ECO:0000256" key="4">
    <source>
        <dbReference type="ARBA" id="ARBA00022722"/>
    </source>
</evidence>
<dbReference type="EC" id="3.1.21.3" evidence="11"/>
<evidence type="ECO:0000256" key="7">
    <source>
        <dbReference type="ARBA" id="ARBA00022759"/>
    </source>
</evidence>
<comment type="catalytic activity">
    <reaction evidence="1 11">
        <text>Endonucleolytic cleavage of DNA to give random double-stranded fragments with terminal 5'-phosphates, ATP is simultaneously hydrolyzed.</text>
        <dbReference type="EC" id="3.1.21.3"/>
    </reaction>
</comment>
<comment type="similarity">
    <text evidence="2 11">Belongs to the HsdR family.</text>
</comment>
<dbReference type="SMART" id="SM00487">
    <property type="entry name" value="DEXDc"/>
    <property type="match status" value="1"/>
</dbReference>
<evidence type="ECO:0000256" key="3">
    <source>
        <dbReference type="ARBA" id="ARBA00011296"/>
    </source>
</evidence>
<dbReference type="PANTHER" id="PTHR30195:SF16">
    <property type="entry name" value="TYPE I RESTRICTION ENZYME ENDONUCLEASE SUBUNIT"/>
    <property type="match status" value="1"/>
</dbReference>
<dbReference type="Proteomes" id="UP000694308">
    <property type="component" value="Unassembled WGS sequence"/>
</dbReference>
<dbReference type="InterPro" id="IPR040980">
    <property type="entry name" value="SWI2_SNF2"/>
</dbReference>
<evidence type="ECO:0000256" key="11">
    <source>
        <dbReference type="RuleBase" id="RU364115"/>
    </source>
</evidence>
<dbReference type="Pfam" id="PF18766">
    <property type="entry name" value="SWI2_SNF2"/>
    <property type="match status" value="1"/>
</dbReference>
<evidence type="ECO:0000313" key="13">
    <source>
        <dbReference type="EMBL" id="MBV7275718.1"/>
    </source>
</evidence>
<keyword evidence="6 11" id="KW-0680">Restriction system</keyword>
<accession>A0A949X5J0</accession>
<sequence>MSNAPKNASERAFQENFVKELGKYKWKALDHLNGNKKKVTVSDLINHWRGELNRINADQLEGVELTDNEFKQVMAKVGQISNSYEAAKILSIEESKGKIDGIYRDDNPNITRKQITLTILKKAEVRGGDSSYRIAREVVTPSGNRFDIVLLINGLPLINIEQKRTDKSLDEAYGQFKRYYSDGEYCNNFMAFSQMMVITTEIETRYFATPKSIKDFNPAFVFHWADKDNKTINNWQKVIEHFLMIPMAHQMVGDYLVIDEAEEEENRKHMLMRPYQVYALQAVEGAAFGWDNDGIPHGGFVWHTTGSGKTITSFKTALFLSTRAGFDKVVFLVDRRELDKTTRSKFKAYAVYEPVTVDETKHTYQLKDKLKLQKSGIVVTTTFKLNSLVKELEEAKDNTLADKRIVFIIDEAHRTTMGQMMGSIKNYFRKNGLFYGFTGTPLFDENNIKGKINEKSEVINTTEKLFGPKLHQYTIDEAISDGNVLGFHVDYINTGEFKSYDDLREQLVEKVKEEHPELSCRDIERKVQEWSEAEVEMQASKKNILTYQDETHIPRVVLEILNNWKIQSQGREFNAILTVAYKNRVIEFYNEFKKQLNERGEKLNIAMTFSFGNENDPDNISPVIIEGMFKDYSEFTGIEFIAGDKKRGEDAYFEDLVERATRGGSGRNKKNIDLVIVADQLLTGYDSKRLNTLYVDRSLELQGLIQAYSRTNRVFGKNKEFGTIVNFQYPRMTKQTVETALKLYGSGGSSSKAIVDTYIVAVEKFRINALKMVESLPDPSKWQEIKDHKEEKDKFIFAFKDAAEQLNLVEQYYEYKWDDSAFGIDEHTWLKYRGAYKNLIRNGETGEPIPSIIKPLVGKTKLAGTQVIDAAHILELIGSKVSNVGGIQRVDVETLRIIYEQIQELSDMGEDNKAHLLKEFVDTELVPGNLSYNLNFDEAFDIWKQKKLKANIDDLADRWGIDRDLLFKSVNAFSIGQAEAIPYIDELTKSVDYDMAMDKSAGNKLKHMMILMQKLPEFMTKIKQKYDSIITSEYQDAVEIAETTENYNV</sequence>
<dbReference type="InterPro" id="IPR004473">
    <property type="entry name" value="Restrct_endonuc_typeI_HsdR"/>
</dbReference>
<dbReference type="EMBL" id="JAEEGC010000134">
    <property type="protein sequence ID" value="MBV7275718.1"/>
    <property type="molecule type" value="Genomic_DNA"/>
</dbReference>
<dbReference type="InterPro" id="IPR022625">
    <property type="entry name" value="TypeI_RM_Rsu_C"/>
</dbReference>
<evidence type="ECO:0000256" key="1">
    <source>
        <dbReference type="ARBA" id="ARBA00000851"/>
    </source>
</evidence>
<dbReference type="RefSeq" id="WP_218322769.1">
    <property type="nucleotide sequence ID" value="NZ_JAEEGC010000134.1"/>
</dbReference>
<protein>
    <recommendedName>
        <fullName evidence="11">Type I restriction enzyme endonuclease subunit</fullName>
        <shortName evidence="11">R protein</shortName>
        <ecNumber evidence="11">3.1.21.3</ecNumber>
    </recommendedName>
    <alternativeName>
        <fullName evidence="11">Type-1 restriction enzyme R protein</fullName>
    </alternativeName>
</protein>
<evidence type="ECO:0000256" key="6">
    <source>
        <dbReference type="ARBA" id="ARBA00022747"/>
    </source>
</evidence>
<evidence type="ECO:0000313" key="14">
    <source>
        <dbReference type="Proteomes" id="UP000694308"/>
    </source>
</evidence>
<dbReference type="InterPro" id="IPR055180">
    <property type="entry name" value="HsdR_RecA-like_helicase_dom_2"/>
</dbReference>
<keyword evidence="4" id="KW-0540">Nuclease</keyword>
<dbReference type="Pfam" id="PF04313">
    <property type="entry name" value="HSDR_N"/>
    <property type="match status" value="1"/>
</dbReference>
<dbReference type="CDD" id="cd18030">
    <property type="entry name" value="DEXHc_RE_I_HsdR"/>
    <property type="match status" value="1"/>
</dbReference>
<comment type="function">
    <text evidence="11">Subunit R is required for both nuclease and ATPase activities, but not for modification.</text>
</comment>
<dbReference type="InterPro" id="IPR051268">
    <property type="entry name" value="Type-I_R_enzyme_R_subunit"/>
</dbReference>
<dbReference type="NCBIfam" id="TIGR00348">
    <property type="entry name" value="hsdR"/>
    <property type="match status" value="1"/>
</dbReference>
<dbReference type="GO" id="GO:0003677">
    <property type="term" value="F:DNA binding"/>
    <property type="evidence" value="ECO:0007669"/>
    <property type="project" value="UniProtKB-KW"/>
</dbReference>
<reference evidence="13" key="1">
    <citation type="submission" date="2020-12" db="EMBL/GenBank/DDBJ databases">
        <title>Clostridium thailandense sp. nov., a novel acetogenic bacterium isolated from peat land soil in Thailand.</title>
        <authorList>
            <person name="Chaikitkaew S."/>
            <person name="Birkeland N.K."/>
        </authorList>
    </citation>
    <scope>NUCLEOTIDE SEQUENCE</scope>
    <source>
        <strain evidence="13">PL3</strain>
    </source>
</reference>
<feature type="domain" description="Helicase ATP-binding" evidence="12">
    <location>
        <begin position="290"/>
        <end position="459"/>
    </location>
</feature>
<dbReference type="GO" id="GO:0009035">
    <property type="term" value="F:type I site-specific deoxyribonuclease activity"/>
    <property type="evidence" value="ECO:0007669"/>
    <property type="project" value="UniProtKB-EC"/>
</dbReference>
<organism evidence="13 14">
    <name type="scientific">Clostridium thailandense</name>
    <dbReference type="NCBI Taxonomy" id="2794346"/>
    <lineage>
        <taxon>Bacteria</taxon>
        <taxon>Bacillati</taxon>
        <taxon>Bacillota</taxon>
        <taxon>Clostridia</taxon>
        <taxon>Eubacteriales</taxon>
        <taxon>Clostridiaceae</taxon>
        <taxon>Clostridium</taxon>
    </lineage>
</organism>
<gene>
    <name evidence="13" type="ORF">I6U48_22735</name>
</gene>
<evidence type="ECO:0000256" key="10">
    <source>
        <dbReference type="ARBA" id="ARBA00023125"/>
    </source>
</evidence>
<evidence type="ECO:0000259" key="12">
    <source>
        <dbReference type="PROSITE" id="PS51192"/>
    </source>
</evidence>
<dbReference type="CDD" id="cd18800">
    <property type="entry name" value="SF2_C_EcoR124I-like"/>
    <property type="match status" value="1"/>
</dbReference>
<keyword evidence="10 11" id="KW-0238">DNA-binding</keyword>
<keyword evidence="7 13" id="KW-0255">Endonuclease</keyword>
<dbReference type="InterPro" id="IPR014001">
    <property type="entry name" value="Helicase_ATP-bd"/>
</dbReference>
<dbReference type="GO" id="GO:0009307">
    <property type="term" value="P:DNA restriction-modification system"/>
    <property type="evidence" value="ECO:0007669"/>
    <property type="project" value="UniProtKB-KW"/>
</dbReference>
<keyword evidence="9 11" id="KW-0067">ATP-binding</keyword>
<dbReference type="Pfam" id="PF12008">
    <property type="entry name" value="EcoR124_C"/>
    <property type="match status" value="1"/>
</dbReference>
<keyword evidence="14" id="KW-1185">Reference proteome</keyword>
<evidence type="ECO:0000256" key="9">
    <source>
        <dbReference type="ARBA" id="ARBA00022840"/>
    </source>
</evidence>
<evidence type="ECO:0000256" key="5">
    <source>
        <dbReference type="ARBA" id="ARBA00022741"/>
    </source>
</evidence>
<comment type="caution">
    <text evidence="13">The sequence shown here is derived from an EMBL/GenBank/DDBJ whole genome shotgun (WGS) entry which is preliminary data.</text>
</comment>
<name>A0A949X5J0_9CLOT</name>